<comment type="caution">
    <text evidence="5">The sequence shown here is derived from an EMBL/GenBank/DDBJ whole genome shotgun (WGS) entry which is preliminary data.</text>
</comment>
<accession>A0A225DHI1</accession>
<feature type="domain" description="Tyr recombinase" evidence="4">
    <location>
        <begin position="222"/>
        <end position="406"/>
    </location>
</feature>
<evidence type="ECO:0000259" key="4">
    <source>
        <dbReference type="PROSITE" id="PS51898"/>
    </source>
</evidence>
<keyword evidence="2" id="KW-0238">DNA-binding</keyword>
<dbReference type="InterPro" id="IPR002104">
    <property type="entry name" value="Integrase_catalytic"/>
</dbReference>
<dbReference type="SUPFAM" id="SSF56349">
    <property type="entry name" value="DNA breaking-rejoining enzymes"/>
    <property type="match status" value="1"/>
</dbReference>
<name>A0A225DHI1_9BACT</name>
<dbReference type="GO" id="GO:0003677">
    <property type="term" value="F:DNA binding"/>
    <property type="evidence" value="ECO:0007669"/>
    <property type="project" value="UniProtKB-KW"/>
</dbReference>
<proteinExistence type="inferred from homology"/>
<dbReference type="Gene3D" id="1.10.443.10">
    <property type="entry name" value="Intergrase catalytic core"/>
    <property type="match status" value="1"/>
</dbReference>
<evidence type="ECO:0000256" key="1">
    <source>
        <dbReference type="ARBA" id="ARBA00008857"/>
    </source>
</evidence>
<dbReference type="GO" id="GO:0015074">
    <property type="term" value="P:DNA integration"/>
    <property type="evidence" value="ECO:0007669"/>
    <property type="project" value="InterPro"/>
</dbReference>
<dbReference type="Pfam" id="PF00589">
    <property type="entry name" value="Phage_integrase"/>
    <property type="match status" value="1"/>
</dbReference>
<organism evidence="5 6">
    <name type="scientific">Fimbriiglobus ruber</name>
    <dbReference type="NCBI Taxonomy" id="1908690"/>
    <lineage>
        <taxon>Bacteria</taxon>
        <taxon>Pseudomonadati</taxon>
        <taxon>Planctomycetota</taxon>
        <taxon>Planctomycetia</taxon>
        <taxon>Gemmatales</taxon>
        <taxon>Gemmataceae</taxon>
        <taxon>Fimbriiglobus</taxon>
    </lineage>
</organism>
<gene>
    <name evidence="5" type="ORF">FRUB_04842</name>
</gene>
<dbReference type="InterPro" id="IPR013762">
    <property type="entry name" value="Integrase-like_cat_sf"/>
</dbReference>
<dbReference type="AlphaFoldDB" id="A0A225DHI1"/>
<dbReference type="PANTHER" id="PTHR30349">
    <property type="entry name" value="PHAGE INTEGRASE-RELATED"/>
    <property type="match status" value="1"/>
</dbReference>
<comment type="similarity">
    <text evidence="1">Belongs to the 'phage' integrase family.</text>
</comment>
<evidence type="ECO:0000256" key="2">
    <source>
        <dbReference type="ARBA" id="ARBA00023125"/>
    </source>
</evidence>
<evidence type="ECO:0000313" key="5">
    <source>
        <dbReference type="EMBL" id="OWK40950.1"/>
    </source>
</evidence>
<dbReference type="PANTHER" id="PTHR30349:SF64">
    <property type="entry name" value="PROPHAGE INTEGRASE INTD-RELATED"/>
    <property type="match status" value="1"/>
</dbReference>
<dbReference type="InterPro" id="IPR010998">
    <property type="entry name" value="Integrase_recombinase_N"/>
</dbReference>
<dbReference type="InterPro" id="IPR011010">
    <property type="entry name" value="DNA_brk_join_enz"/>
</dbReference>
<keyword evidence="6" id="KW-1185">Reference proteome</keyword>
<dbReference type="InterPro" id="IPR050090">
    <property type="entry name" value="Tyrosine_recombinase_XerCD"/>
</dbReference>
<evidence type="ECO:0000256" key="3">
    <source>
        <dbReference type="ARBA" id="ARBA00023172"/>
    </source>
</evidence>
<sequence>MAWLETKGDVFRIRFRYTGGKHLLALHTSDKREADDALARFGANLRLIERGIIDPPPEGADLGVYIVSGGKHVENPTHVVRPNRPTLATLFDRYVAEFPKAAKEPSTRKTEAIHIAHLRRLLDTGLPLVDVTSRTIQGYIDARSQEMGRRNKPVRSKTVKKELGTFSTVWNKWGIPQGLVATKAPVTNLTYPKETAKPPFQTRDQIERQIGRCHPTKEEQAELWSGLFLTLPEIEEVLDFVRNKRCPPYVYPMFVFAAHTGARRSEIRRTRVTDIDFTEKTILIREKKKDHSKEETYRTVPLTPRLAEAMQDWFKRHPGGAYAICTTFKNAIADHRATEMFRHAVHGSKWAVLPGWHCFRHSFISNCVAKGVDQRLIDHWVGHTTEEMRKRYSHLLPAASQTALLSVFGTKE</sequence>
<dbReference type="PROSITE" id="PS51898">
    <property type="entry name" value="TYR_RECOMBINASE"/>
    <property type="match status" value="1"/>
</dbReference>
<dbReference type="RefSeq" id="WP_088255902.1">
    <property type="nucleotide sequence ID" value="NZ_NIDE01000007.1"/>
</dbReference>
<evidence type="ECO:0000313" key="6">
    <source>
        <dbReference type="Proteomes" id="UP000214646"/>
    </source>
</evidence>
<keyword evidence="3" id="KW-0233">DNA recombination</keyword>
<dbReference type="GO" id="GO:0006310">
    <property type="term" value="P:DNA recombination"/>
    <property type="evidence" value="ECO:0007669"/>
    <property type="project" value="UniProtKB-KW"/>
</dbReference>
<dbReference type="Gene3D" id="1.10.150.130">
    <property type="match status" value="1"/>
</dbReference>
<dbReference type="EMBL" id="NIDE01000007">
    <property type="protein sequence ID" value="OWK40950.1"/>
    <property type="molecule type" value="Genomic_DNA"/>
</dbReference>
<dbReference type="OrthoDB" id="212062at2"/>
<dbReference type="Proteomes" id="UP000214646">
    <property type="component" value="Unassembled WGS sequence"/>
</dbReference>
<protein>
    <recommendedName>
        <fullName evidence="4">Tyr recombinase domain-containing protein</fullName>
    </recommendedName>
</protein>
<dbReference type="CDD" id="cd00397">
    <property type="entry name" value="DNA_BRE_C"/>
    <property type="match status" value="1"/>
</dbReference>
<reference evidence="6" key="1">
    <citation type="submission" date="2017-06" db="EMBL/GenBank/DDBJ databases">
        <title>Genome analysis of Fimbriiglobus ruber SP5, the first member of the order Planctomycetales with confirmed chitinolytic capability.</title>
        <authorList>
            <person name="Ravin N.V."/>
            <person name="Rakitin A.L."/>
            <person name="Ivanova A.A."/>
            <person name="Beletsky A.V."/>
            <person name="Kulichevskaya I.S."/>
            <person name="Mardanov A.V."/>
            <person name="Dedysh S.N."/>
        </authorList>
    </citation>
    <scope>NUCLEOTIDE SEQUENCE [LARGE SCALE GENOMIC DNA]</scope>
    <source>
        <strain evidence="6">SP5</strain>
    </source>
</reference>